<keyword evidence="8" id="KW-0325">Glycoprotein</keyword>
<keyword evidence="5" id="KW-1133">Transmembrane helix</keyword>
<organism evidence="9">
    <name type="scientific">Pyramimonas obovata</name>
    <dbReference type="NCBI Taxonomy" id="1411642"/>
    <lineage>
        <taxon>Eukaryota</taxon>
        <taxon>Viridiplantae</taxon>
        <taxon>Chlorophyta</taxon>
        <taxon>Pyramimonadophyceae</taxon>
        <taxon>Pyramimonadales</taxon>
        <taxon>Pyramimonadaceae</taxon>
        <taxon>Pyramimonas</taxon>
        <taxon>Pyramimonas incertae sedis</taxon>
    </lineage>
</organism>
<evidence type="ECO:0000256" key="7">
    <source>
        <dbReference type="ARBA" id="ARBA00023136"/>
    </source>
</evidence>
<dbReference type="EMBL" id="HBFA01012248">
    <property type="protein sequence ID" value="CAD8660445.1"/>
    <property type="molecule type" value="Transcribed_RNA"/>
</dbReference>
<name>A0A7S0N7I3_9CHLO</name>
<accession>A0A7S0N7I3</accession>
<keyword evidence="3" id="KW-0808">Transferase</keyword>
<dbReference type="PANTHER" id="PTHR12137:SF54">
    <property type="entry name" value="CARBOHYDRATE SULFOTRANSFERASE"/>
    <property type="match status" value="1"/>
</dbReference>
<evidence type="ECO:0000256" key="3">
    <source>
        <dbReference type="ARBA" id="ARBA00022679"/>
    </source>
</evidence>
<dbReference type="GO" id="GO:0008146">
    <property type="term" value="F:sulfotransferase activity"/>
    <property type="evidence" value="ECO:0007669"/>
    <property type="project" value="InterPro"/>
</dbReference>
<comment type="similarity">
    <text evidence="2">Belongs to the sulfotransferase 2 family.</text>
</comment>
<comment type="subcellular location">
    <subcellularLocation>
        <location evidence="1">Golgi apparatus membrane</location>
        <topology evidence="1">Single-pass type II membrane protein</topology>
    </subcellularLocation>
</comment>
<dbReference type="GO" id="GO:0000139">
    <property type="term" value="C:Golgi membrane"/>
    <property type="evidence" value="ECO:0007669"/>
    <property type="project" value="UniProtKB-SubCell"/>
</dbReference>
<protein>
    <recommendedName>
        <fullName evidence="10">Sulfotransferase</fullName>
    </recommendedName>
</protein>
<evidence type="ECO:0000256" key="8">
    <source>
        <dbReference type="ARBA" id="ARBA00023180"/>
    </source>
</evidence>
<evidence type="ECO:0000256" key="4">
    <source>
        <dbReference type="ARBA" id="ARBA00022692"/>
    </source>
</evidence>
<evidence type="ECO:0000256" key="2">
    <source>
        <dbReference type="ARBA" id="ARBA00006339"/>
    </source>
</evidence>
<keyword evidence="6" id="KW-0333">Golgi apparatus</keyword>
<dbReference type="PANTHER" id="PTHR12137">
    <property type="entry name" value="CARBOHYDRATE SULFOTRANSFERASE"/>
    <property type="match status" value="1"/>
</dbReference>
<evidence type="ECO:0008006" key="10">
    <source>
        <dbReference type="Google" id="ProtNLM"/>
    </source>
</evidence>
<dbReference type="Pfam" id="PF03567">
    <property type="entry name" value="Sulfotransfer_2"/>
    <property type="match status" value="1"/>
</dbReference>
<keyword evidence="7" id="KW-0472">Membrane</keyword>
<dbReference type="InterPro" id="IPR005331">
    <property type="entry name" value="Sulfotransferase"/>
</dbReference>
<reference evidence="9" key="1">
    <citation type="submission" date="2021-01" db="EMBL/GenBank/DDBJ databases">
        <authorList>
            <person name="Corre E."/>
            <person name="Pelletier E."/>
            <person name="Niang G."/>
            <person name="Scheremetjew M."/>
            <person name="Finn R."/>
            <person name="Kale V."/>
            <person name="Holt S."/>
            <person name="Cochrane G."/>
            <person name="Meng A."/>
            <person name="Brown T."/>
            <person name="Cohen L."/>
        </authorList>
    </citation>
    <scope>NUCLEOTIDE SEQUENCE</scope>
    <source>
        <strain evidence="9">CCMP722</strain>
    </source>
</reference>
<evidence type="ECO:0000313" key="9">
    <source>
        <dbReference type="EMBL" id="CAD8660445.1"/>
    </source>
</evidence>
<keyword evidence="4" id="KW-0812">Transmembrane</keyword>
<sequence>MHSRVKQVLYVFAVGITLGNIDLLVRFLRTETLKEPDRASFGSIPSNADALETIHNRSVVHGQVEKVALSPERDDSIDGQTPRIIINNTILKSLYSEACQRYYDGKVSRDVLNEVKFAGVHEPTGKPLKTPSKIQRALTWEDWALNLTTYRKRKEYNWELPVWVRTRERSSKIIRLDQHNLKVVVLPIWKSASTTLQKLLQKIGAKGPHDGSSFTMRGNTKAAKDCYKSPSMRNGTFLLKSDEYKQYLKASFVRDPLTRFVSGYNRIFDDIPDRIKALPQPYRIREVAEKVRQGRFLGMGEHVLTQMYFLSSTTRGGSQLEFDFIGKLEDWETDWGNFVELMGPEAKRLFHEKGVQHYGAHEQRNTQSKLQSKNEELAQDPVVQRAVCEIYAQDYVCLGYPLPPACTAEPSPLDRKKPSSARSDLASYEAFKQVYMEVSKKPLVIT</sequence>
<dbReference type="GO" id="GO:0016051">
    <property type="term" value="P:carbohydrate biosynthetic process"/>
    <property type="evidence" value="ECO:0007669"/>
    <property type="project" value="InterPro"/>
</dbReference>
<gene>
    <name evidence="9" type="ORF">POBO1169_LOCUS6379</name>
</gene>
<evidence type="ECO:0000256" key="5">
    <source>
        <dbReference type="ARBA" id="ARBA00022989"/>
    </source>
</evidence>
<evidence type="ECO:0000256" key="6">
    <source>
        <dbReference type="ARBA" id="ARBA00023034"/>
    </source>
</evidence>
<proteinExistence type="inferred from homology"/>
<evidence type="ECO:0000256" key="1">
    <source>
        <dbReference type="ARBA" id="ARBA00004323"/>
    </source>
</evidence>
<dbReference type="AlphaFoldDB" id="A0A7S0N7I3"/>
<dbReference type="InterPro" id="IPR018011">
    <property type="entry name" value="Carb_sulfotrans_8-10"/>
</dbReference>